<dbReference type="EMBL" id="AP017372">
    <property type="protein sequence ID" value="BAU57898.1"/>
    <property type="molecule type" value="Genomic_DNA"/>
</dbReference>
<keyword evidence="6 7" id="KW-1133">Transmembrane helix</keyword>
<dbReference type="NCBIfam" id="TIGR01947">
    <property type="entry name" value="rnfG"/>
    <property type="match status" value="1"/>
</dbReference>
<evidence type="ECO:0000256" key="6">
    <source>
        <dbReference type="HAMAP-Rule" id="MF_00479"/>
    </source>
</evidence>
<dbReference type="InterPro" id="IPR007329">
    <property type="entry name" value="FMN-bd"/>
</dbReference>
<dbReference type="KEGG" id="hhk:HH1059_12040"/>
<dbReference type="Proteomes" id="UP000218890">
    <property type="component" value="Chromosome"/>
</dbReference>
<comment type="cofactor">
    <cofactor evidence="6">
        <name>FMN</name>
        <dbReference type="ChEBI" id="CHEBI:58210"/>
    </cofactor>
</comment>
<dbReference type="Gene3D" id="3.90.1010.20">
    <property type="match status" value="1"/>
</dbReference>
<evidence type="ECO:0000259" key="8">
    <source>
        <dbReference type="SMART" id="SM00900"/>
    </source>
</evidence>
<feature type="modified residue" description="FMN phosphoryl threonine" evidence="6">
    <location>
        <position position="181"/>
    </location>
</feature>
<dbReference type="PANTHER" id="PTHR36118:SF1">
    <property type="entry name" value="ION-TRANSLOCATING OXIDOREDUCTASE COMPLEX SUBUNIT G"/>
    <property type="match status" value="1"/>
</dbReference>
<sequence>MSTPQRPSYQQRTAYHVTLLGTVALVCSTALVISDEQTREQIKAAQQQRLAEQIMAVLPPTDHDAAPLERELELELGDQRGTARAWQLSDGDEQIAAIAMESSAQGYAGQIGVIVGIDRDGQVVAARVTEHRETPGLGDDIEARRSDWIDQFEQRSLADPPPEDWAVAKDGGDFDQITGATISARAVVEAVHDALTIFAEHRDELLAPQQVSATDATDE</sequence>
<dbReference type="OrthoDB" id="9784165at2"/>
<dbReference type="InterPro" id="IPR010209">
    <property type="entry name" value="Ion_transpt_RnfG/RsxG"/>
</dbReference>
<keyword evidence="6" id="KW-0997">Cell inner membrane</keyword>
<evidence type="ECO:0000313" key="10">
    <source>
        <dbReference type="Proteomes" id="UP000218890"/>
    </source>
</evidence>
<keyword evidence="1 6" id="KW-0813">Transport</keyword>
<dbReference type="GO" id="GO:0009055">
    <property type="term" value="F:electron transfer activity"/>
    <property type="evidence" value="ECO:0007669"/>
    <property type="project" value="InterPro"/>
</dbReference>
<dbReference type="PIRSF" id="PIRSF006091">
    <property type="entry name" value="E_trnsport_RnfG"/>
    <property type="match status" value="1"/>
</dbReference>
<keyword evidence="5 6" id="KW-0249">Electron transport</keyword>
<evidence type="ECO:0000256" key="2">
    <source>
        <dbReference type="ARBA" id="ARBA00022553"/>
    </source>
</evidence>
<feature type="transmembrane region" description="Helical" evidence="7">
    <location>
        <begin position="14"/>
        <end position="33"/>
    </location>
</feature>
<dbReference type="HAMAP" id="MF_00479">
    <property type="entry name" value="RsxG_RnfG"/>
    <property type="match status" value="1"/>
</dbReference>
<keyword evidence="4 6" id="KW-0288">FMN</keyword>
<evidence type="ECO:0000256" key="3">
    <source>
        <dbReference type="ARBA" id="ARBA00022630"/>
    </source>
</evidence>
<comment type="function">
    <text evidence="6">Part of a membrane-bound complex that couples electron transfer with translocation of ions across the membrane.</text>
</comment>
<dbReference type="SMART" id="SM00900">
    <property type="entry name" value="FMN_bind"/>
    <property type="match status" value="1"/>
</dbReference>
<proteinExistence type="inferred from homology"/>
<keyword evidence="6 7" id="KW-0812">Transmembrane</keyword>
<dbReference type="RefSeq" id="WP_096409240.1">
    <property type="nucleotide sequence ID" value="NZ_AP017372.2"/>
</dbReference>
<evidence type="ECO:0000256" key="5">
    <source>
        <dbReference type="ARBA" id="ARBA00022982"/>
    </source>
</evidence>
<dbReference type="PANTHER" id="PTHR36118">
    <property type="entry name" value="ION-TRANSLOCATING OXIDOREDUCTASE COMPLEX SUBUNIT G"/>
    <property type="match status" value="1"/>
</dbReference>
<accession>A0A110B750</accession>
<comment type="similarity">
    <text evidence="6">Belongs to the RnfG family.</text>
</comment>
<dbReference type="GO" id="GO:0005886">
    <property type="term" value="C:plasma membrane"/>
    <property type="evidence" value="ECO:0007669"/>
    <property type="project" value="UniProtKB-SubCell"/>
</dbReference>
<gene>
    <name evidence="6" type="primary">rnfG</name>
    <name evidence="9" type="synonym">rnfG_2</name>
    <name evidence="9" type="ORF">HH1059_12040</name>
</gene>
<evidence type="ECO:0000256" key="1">
    <source>
        <dbReference type="ARBA" id="ARBA00022448"/>
    </source>
</evidence>
<keyword evidence="6" id="KW-1003">Cell membrane</keyword>
<dbReference type="AlphaFoldDB" id="A0A110B750"/>
<name>A0A110B750_HALHR</name>
<keyword evidence="10" id="KW-1185">Reference proteome</keyword>
<organism evidence="9 10">
    <name type="scientific">Halorhodospira halochloris</name>
    <name type="common">Ectothiorhodospira halochloris</name>
    <dbReference type="NCBI Taxonomy" id="1052"/>
    <lineage>
        <taxon>Bacteria</taxon>
        <taxon>Pseudomonadati</taxon>
        <taxon>Pseudomonadota</taxon>
        <taxon>Gammaproteobacteria</taxon>
        <taxon>Chromatiales</taxon>
        <taxon>Ectothiorhodospiraceae</taxon>
        <taxon>Halorhodospira</taxon>
    </lineage>
</organism>
<dbReference type="GO" id="GO:0022900">
    <property type="term" value="P:electron transport chain"/>
    <property type="evidence" value="ECO:0007669"/>
    <property type="project" value="UniProtKB-UniRule"/>
</dbReference>
<keyword evidence="3 6" id="KW-0285">Flavoprotein</keyword>
<dbReference type="EC" id="7.-.-.-" evidence="6"/>
<evidence type="ECO:0000256" key="7">
    <source>
        <dbReference type="SAM" id="Phobius"/>
    </source>
</evidence>
<evidence type="ECO:0000313" key="9">
    <source>
        <dbReference type="EMBL" id="BAU57898.1"/>
    </source>
</evidence>
<feature type="domain" description="FMN-binding" evidence="8">
    <location>
        <begin position="106"/>
        <end position="198"/>
    </location>
</feature>
<keyword evidence="6 7" id="KW-0472">Membrane</keyword>
<keyword evidence="2 6" id="KW-0597">Phosphoprotein</keyword>
<keyword evidence="6" id="KW-1278">Translocase</keyword>
<protein>
    <recommendedName>
        <fullName evidence="6">Ion-translocating oxidoreductase complex subunit G</fullName>
        <ecNumber evidence="6">7.-.-.-</ecNumber>
    </recommendedName>
    <alternativeName>
        <fullName evidence="6">Rnf electron transport complex subunit G</fullName>
    </alternativeName>
</protein>
<comment type="subcellular location">
    <subcellularLocation>
        <location evidence="6">Cell inner membrane</location>
        <topology evidence="6">Single-pass membrane protein</topology>
    </subcellularLocation>
</comment>
<dbReference type="Pfam" id="PF04205">
    <property type="entry name" value="FMN_bind"/>
    <property type="match status" value="1"/>
</dbReference>
<dbReference type="GO" id="GO:0010181">
    <property type="term" value="F:FMN binding"/>
    <property type="evidence" value="ECO:0007669"/>
    <property type="project" value="InterPro"/>
</dbReference>
<evidence type="ECO:0000256" key="4">
    <source>
        <dbReference type="ARBA" id="ARBA00022643"/>
    </source>
</evidence>
<reference evidence="9" key="1">
    <citation type="submission" date="2016-02" db="EMBL/GenBank/DDBJ databases">
        <title>Halorhodospira halochloris DSM-1059 complete genome, version 2.</title>
        <authorList>
            <person name="Tsukatani Y."/>
        </authorList>
    </citation>
    <scope>NUCLEOTIDE SEQUENCE</scope>
    <source>
        <strain evidence="9">DSM 1059</strain>
    </source>
</reference>
<comment type="subunit">
    <text evidence="6">The complex is composed of six subunits: RnfA, RnfB, RnfC, RnfD, RnfE and RnfG.</text>
</comment>